<gene>
    <name evidence="2" type="ORF">ERS852470_00688</name>
</gene>
<dbReference type="Pfam" id="PF11391">
    <property type="entry name" value="DUF2798"/>
    <property type="match status" value="1"/>
</dbReference>
<reference evidence="2 3" key="1">
    <citation type="submission" date="2015-09" db="EMBL/GenBank/DDBJ databases">
        <authorList>
            <consortium name="Pathogen Informatics"/>
        </authorList>
    </citation>
    <scope>NUCLEOTIDE SEQUENCE [LARGE SCALE GENOMIC DNA]</scope>
    <source>
        <strain evidence="2 3">2789STDY5834855</strain>
    </source>
</reference>
<organism evidence="2 3">
    <name type="scientific">Clostridium disporicum</name>
    <dbReference type="NCBI Taxonomy" id="84024"/>
    <lineage>
        <taxon>Bacteria</taxon>
        <taxon>Bacillati</taxon>
        <taxon>Bacillota</taxon>
        <taxon>Clostridia</taxon>
        <taxon>Eubacteriales</taxon>
        <taxon>Clostridiaceae</taxon>
        <taxon>Clostridium</taxon>
    </lineage>
</organism>
<keyword evidence="1" id="KW-0812">Transmembrane</keyword>
<accession>A0A173ZAS9</accession>
<feature type="transmembrane region" description="Helical" evidence="1">
    <location>
        <begin position="131"/>
        <end position="150"/>
    </location>
</feature>
<protein>
    <submittedName>
        <fullName evidence="2">Membrane protein</fullName>
    </submittedName>
</protein>
<dbReference type="RefSeq" id="WP_042399598.1">
    <property type="nucleotide sequence ID" value="NZ_CYYT01000004.1"/>
</dbReference>
<dbReference type="InterPro" id="IPR021529">
    <property type="entry name" value="DUF2798"/>
</dbReference>
<keyword evidence="1" id="KW-1133">Transmembrane helix</keyword>
<keyword evidence="1" id="KW-0472">Membrane</keyword>
<dbReference type="GeneID" id="83012398"/>
<dbReference type="OrthoDB" id="7062363at2"/>
<dbReference type="EMBL" id="CYZV01000006">
    <property type="protein sequence ID" value="CUN77786.1"/>
    <property type="molecule type" value="Genomic_DNA"/>
</dbReference>
<feature type="transmembrane region" description="Helical" evidence="1">
    <location>
        <begin position="88"/>
        <end position="111"/>
    </location>
</feature>
<name>A0A173ZAS9_9CLOT</name>
<evidence type="ECO:0000256" key="1">
    <source>
        <dbReference type="SAM" id="Phobius"/>
    </source>
</evidence>
<evidence type="ECO:0000313" key="3">
    <source>
        <dbReference type="Proteomes" id="UP000095558"/>
    </source>
</evidence>
<proteinExistence type="predicted"/>
<sequence length="165" mass="19093">MEFYMKLPRNKKEMTIFIAIISVISVCIIAPLITCFEIGFNITVWGEAMRVVPFIWISVIIVVLLTHKPADWLTGKIIKKEDSFNAHIIVNTLCTVFLMSILLTIIGTWIGFGKITMEPIYNFFYKWPRNFAIAFAVEIFIAQPIARFVMKKMHEVQEKVVQNEC</sequence>
<dbReference type="AlphaFoldDB" id="A0A173ZAS9"/>
<dbReference type="Proteomes" id="UP000095558">
    <property type="component" value="Unassembled WGS sequence"/>
</dbReference>
<evidence type="ECO:0000313" key="2">
    <source>
        <dbReference type="EMBL" id="CUN77786.1"/>
    </source>
</evidence>
<feature type="transmembrane region" description="Helical" evidence="1">
    <location>
        <begin position="48"/>
        <end position="67"/>
    </location>
</feature>
<feature type="transmembrane region" description="Helical" evidence="1">
    <location>
        <begin position="16"/>
        <end position="42"/>
    </location>
</feature>